<keyword evidence="2 4" id="KW-0863">Zinc-finger</keyword>
<feature type="zinc finger region" description="TRAF-type" evidence="4">
    <location>
        <begin position="7"/>
        <end position="49"/>
    </location>
</feature>
<evidence type="ECO:0000256" key="1">
    <source>
        <dbReference type="ARBA" id="ARBA00022723"/>
    </source>
</evidence>
<dbReference type="Proteomes" id="UP000886611">
    <property type="component" value="Unassembled WGS sequence"/>
</dbReference>
<feature type="domain" description="F-box" evidence="7">
    <location>
        <begin position="521"/>
        <end position="575"/>
    </location>
</feature>
<evidence type="ECO:0000256" key="2">
    <source>
        <dbReference type="ARBA" id="ARBA00022771"/>
    </source>
</evidence>
<evidence type="ECO:0000313" key="9">
    <source>
        <dbReference type="Proteomes" id="UP000886611"/>
    </source>
</evidence>
<dbReference type="InterPro" id="IPR031890">
    <property type="entry name" value="Fbxo30/Fbxo40"/>
</dbReference>
<evidence type="ECO:0000256" key="4">
    <source>
        <dbReference type="PROSITE-ProRule" id="PRU00207"/>
    </source>
</evidence>
<dbReference type="Gene3D" id="1.20.1280.50">
    <property type="match status" value="1"/>
</dbReference>
<accession>A0A8X8BG24</accession>
<keyword evidence="9" id="KW-1185">Reference proteome</keyword>
<evidence type="ECO:0000256" key="5">
    <source>
        <dbReference type="SAM" id="MobiDB-lite"/>
    </source>
</evidence>
<evidence type="ECO:0000259" key="6">
    <source>
        <dbReference type="PROSITE" id="PS50145"/>
    </source>
</evidence>
<dbReference type="InterPro" id="IPR001810">
    <property type="entry name" value="F-box_dom"/>
</dbReference>
<proteinExistence type="predicted"/>
<dbReference type="GO" id="GO:0005737">
    <property type="term" value="C:cytoplasm"/>
    <property type="evidence" value="ECO:0007669"/>
    <property type="project" value="TreeGrafter"/>
</dbReference>
<protein>
    <submittedName>
        <fullName evidence="8">FBX40 protein</fullName>
    </submittedName>
</protein>
<gene>
    <name evidence="8" type="primary">Fbxo40</name>
    <name evidence="8" type="ORF">GTO96_0013157</name>
</gene>
<dbReference type="SUPFAM" id="SSF81383">
    <property type="entry name" value="F-box domain"/>
    <property type="match status" value="1"/>
</dbReference>
<dbReference type="AlphaFoldDB" id="A0A8X8BG24"/>
<feature type="non-terminal residue" evidence="8">
    <location>
        <position position="720"/>
    </location>
</feature>
<reference evidence="8 9" key="1">
    <citation type="journal article" date="2021" name="Cell">
        <title>Tracing the genetic footprints of vertebrate landing in non-teleost ray-finned fishes.</title>
        <authorList>
            <person name="Bi X."/>
            <person name="Wang K."/>
            <person name="Yang L."/>
            <person name="Pan H."/>
            <person name="Jiang H."/>
            <person name="Wei Q."/>
            <person name="Fang M."/>
            <person name="Yu H."/>
            <person name="Zhu C."/>
            <person name="Cai Y."/>
            <person name="He Y."/>
            <person name="Gan X."/>
            <person name="Zeng H."/>
            <person name="Yu D."/>
            <person name="Zhu Y."/>
            <person name="Jiang H."/>
            <person name="Qiu Q."/>
            <person name="Yang H."/>
            <person name="Zhang Y.E."/>
            <person name="Wang W."/>
            <person name="Zhu M."/>
            <person name="He S."/>
            <person name="Zhang G."/>
        </authorList>
    </citation>
    <scope>NUCLEOTIDE SEQUENCE [LARGE SCALE GENOMIC DNA]</scope>
    <source>
        <strain evidence="8">Bchr_013</strain>
    </source>
</reference>
<dbReference type="InterPro" id="IPR036047">
    <property type="entry name" value="F-box-like_dom_sf"/>
</dbReference>
<sequence length="720" mass="81327">MCKEEEHKLLCPYEKVPCLNAGFGCPFTMLRFRLGKHLEVCPASVVCCSMEWNRWPVSETENTLYLNVMKEPVNQENLDMALALQDQKLLFNALKMKSIFPELMKPTEELKITESEDEGAVGGMQCPALTSNIEENAYAEAQENISTGEEYPVLTQAELEALAKDKTVAELDKYKGWETIFSKELSSCSHTIKVAEEKSKGSPVKETPPTDNSQRKSEDVQEKVETELIGDDSPEKVGLAPWQDGVMERLGKEMNVKEYNMYLVHHGSMLIRFGQIAACTPREKDFVYGKLEAQEVKVVRTFKVPTSYCAKRGCVGDPYDKRKKVNKAVDTSDLGVTENDIPKQDIVKTTLLCSLERELKGHVISELVATDGLTIDFGTQTYLFDCEPFLANTTLADLVTENNPFLELQLQSECVTRRHNKVSSMFTFTCNHFFRRDEFSSHFKNIHADIKSSLNGWFEERCPLSYLGCTYVQRRFCPARQKARIVYNEDLNTFCLKPVVSKKLFEGIKTKPALRKRAKNLDSLSCLPFEILQHIAGFLDSFSLNQLAQVSHLTRDVCASLLQERGMVSLKWEKRTYSHGGSSWKARKKAIDLFLKFGPRVFGSSETQSLGARPVVEHSWAQMKVKPSKSCSISVVKGVLADQMFFIRDEPIPTVSEQPVKSLGRCYDASLKDRDQVKRLRKDNNTGLQSIDNTQLPGASSLVSYPGHCGPFQFMRSPSQ</sequence>
<keyword evidence="3 4" id="KW-0862">Zinc</keyword>
<dbReference type="Pfam" id="PF15966">
    <property type="entry name" value="F-box_4"/>
    <property type="match status" value="1"/>
</dbReference>
<dbReference type="InterPro" id="IPR001293">
    <property type="entry name" value="Znf_TRAF"/>
</dbReference>
<name>A0A8X8BG24_POLSE</name>
<keyword evidence="1 4" id="KW-0479">Metal-binding</keyword>
<dbReference type="PROSITE" id="PS50181">
    <property type="entry name" value="FBOX"/>
    <property type="match status" value="1"/>
</dbReference>
<organism evidence="8 9">
    <name type="scientific">Polypterus senegalus</name>
    <name type="common">Senegal bichir</name>
    <dbReference type="NCBI Taxonomy" id="55291"/>
    <lineage>
        <taxon>Eukaryota</taxon>
        <taxon>Metazoa</taxon>
        <taxon>Chordata</taxon>
        <taxon>Craniata</taxon>
        <taxon>Vertebrata</taxon>
        <taxon>Euteleostomi</taxon>
        <taxon>Actinopterygii</taxon>
        <taxon>Polypteriformes</taxon>
        <taxon>Polypteridae</taxon>
        <taxon>Polypterus</taxon>
    </lineage>
</organism>
<dbReference type="SUPFAM" id="SSF49599">
    <property type="entry name" value="TRAF domain-like"/>
    <property type="match status" value="1"/>
</dbReference>
<comment type="caution">
    <text evidence="8">The sequence shown here is derived from an EMBL/GenBank/DDBJ whole genome shotgun (WGS) entry which is preliminary data.</text>
</comment>
<feature type="domain" description="TRAF-type" evidence="6">
    <location>
        <begin position="7"/>
        <end position="49"/>
    </location>
</feature>
<feature type="compositionally biased region" description="Basic and acidic residues" evidence="5">
    <location>
        <begin position="213"/>
        <end position="225"/>
    </location>
</feature>
<feature type="non-terminal residue" evidence="8">
    <location>
        <position position="1"/>
    </location>
</feature>
<dbReference type="PANTHER" id="PTHR15933:SF1">
    <property type="entry name" value="F-BOX ONLY PROTEIN 40"/>
    <property type="match status" value="1"/>
</dbReference>
<dbReference type="PANTHER" id="PTHR15933">
    <property type="entry name" value="PROTEIN CBG16327"/>
    <property type="match status" value="1"/>
</dbReference>
<evidence type="ECO:0000259" key="7">
    <source>
        <dbReference type="PROSITE" id="PS50181"/>
    </source>
</evidence>
<dbReference type="PROSITE" id="PS50145">
    <property type="entry name" value="ZF_TRAF"/>
    <property type="match status" value="1"/>
</dbReference>
<feature type="region of interest" description="Disordered" evidence="5">
    <location>
        <begin position="194"/>
        <end position="225"/>
    </location>
</feature>
<evidence type="ECO:0000313" key="8">
    <source>
        <dbReference type="EMBL" id="KAG2456778.1"/>
    </source>
</evidence>
<dbReference type="EMBL" id="JAATIS010008602">
    <property type="protein sequence ID" value="KAG2456778.1"/>
    <property type="molecule type" value="Genomic_DNA"/>
</dbReference>
<dbReference type="GO" id="GO:0061630">
    <property type="term" value="F:ubiquitin protein ligase activity"/>
    <property type="evidence" value="ECO:0007669"/>
    <property type="project" value="InterPro"/>
</dbReference>
<dbReference type="Pfam" id="PF15965">
    <property type="entry name" value="zf-TRAF_2"/>
    <property type="match status" value="1"/>
</dbReference>
<evidence type="ECO:0000256" key="3">
    <source>
        <dbReference type="ARBA" id="ARBA00022833"/>
    </source>
</evidence>
<dbReference type="GO" id="GO:0008270">
    <property type="term" value="F:zinc ion binding"/>
    <property type="evidence" value="ECO:0007669"/>
    <property type="project" value="UniProtKB-KW"/>
</dbReference>